<keyword evidence="5" id="KW-1185">Reference proteome</keyword>
<sequence>MKKITFLLILIAGFMLTACDKKDACLDSGGSYNETSQKCEK</sequence>
<organism evidence="3 4">
    <name type="scientific">Phocoenobacter skyensis</name>
    <dbReference type="NCBI Taxonomy" id="97481"/>
    <lineage>
        <taxon>Bacteria</taxon>
        <taxon>Pseudomonadati</taxon>
        <taxon>Pseudomonadota</taxon>
        <taxon>Gammaproteobacteria</taxon>
        <taxon>Pasteurellales</taxon>
        <taxon>Pasteurellaceae</taxon>
        <taxon>Phocoenobacter</taxon>
    </lineage>
</organism>
<evidence type="ECO:0000313" key="2">
    <source>
        <dbReference type="EMBL" id="MDP8174998.1"/>
    </source>
</evidence>
<dbReference type="GeneID" id="83545665"/>
<dbReference type="RefSeq" id="WP_256211148.1">
    <property type="nucleotide sequence ID" value="NZ_CP016180.1"/>
</dbReference>
<name>A0A1H7Y1M0_9PAST</name>
<proteinExistence type="predicted"/>
<accession>A0A1H7Y1M0</accession>
<dbReference type="Proteomes" id="UP001224812">
    <property type="component" value="Unassembled WGS sequence"/>
</dbReference>
<reference evidence="2" key="4">
    <citation type="journal article" date="2023" name="Front. Microbiol.">
        <title>Phylogeography and host specificity of Pasteurellaceae pathogenic to sea-farmed fish in the north-east Atlantic.</title>
        <authorList>
            <person name="Gulla S."/>
            <person name="Colquhoun D.J."/>
            <person name="Olsen A.B."/>
            <person name="Spilsberg B."/>
            <person name="Lagesen K."/>
            <person name="Aakesson C.P."/>
            <person name="Strom S."/>
            <person name="Manji F."/>
            <person name="Birkbeck T.H."/>
            <person name="Nilsen H.K."/>
        </authorList>
    </citation>
    <scope>NUCLEOTIDE SEQUENCE</scope>
    <source>
        <strain evidence="2">98B1</strain>
    </source>
</reference>
<dbReference type="AlphaFoldDB" id="A0A1H7Y1M0"/>
<evidence type="ECO:0000313" key="1">
    <source>
        <dbReference type="EMBL" id="MDP8085738.1"/>
    </source>
</evidence>
<gene>
    <name evidence="1" type="ORF">QJT92_07385</name>
    <name evidence="2" type="ORF">QJU97_05965</name>
    <name evidence="3" type="ORF">SAMN05444853_11530</name>
</gene>
<dbReference type="EMBL" id="FOBN01000015">
    <property type="protein sequence ID" value="SEM39079.1"/>
    <property type="molecule type" value="Genomic_DNA"/>
</dbReference>
<dbReference type="Proteomes" id="UP000198883">
    <property type="component" value="Unassembled WGS sequence"/>
</dbReference>
<evidence type="ECO:0000313" key="5">
    <source>
        <dbReference type="Proteomes" id="UP001224812"/>
    </source>
</evidence>
<dbReference type="Proteomes" id="UP001231736">
    <property type="component" value="Unassembled WGS sequence"/>
</dbReference>
<protein>
    <recommendedName>
        <fullName evidence="6">Lipoprotein</fullName>
    </recommendedName>
</protein>
<dbReference type="PROSITE" id="PS51257">
    <property type="entry name" value="PROKAR_LIPOPROTEIN"/>
    <property type="match status" value="1"/>
</dbReference>
<dbReference type="EMBL" id="JASAVS010000015">
    <property type="protein sequence ID" value="MDP8085738.1"/>
    <property type="molecule type" value="Genomic_DNA"/>
</dbReference>
<evidence type="ECO:0000313" key="3">
    <source>
        <dbReference type="EMBL" id="SEM39079.1"/>
    </source>
</evidence>
<dbReference type="STRING" id="97481.SAMN05444853_11530"/>
<evidence type="ECO:0000313" key="4">
    <source>
        <dbReference type="Proteomes" id="UP000198883"/>
    </source>
</evidence>
<reference evidence="1 5" key="3">
    <citation type="journal article" date="2023" name="Front. Microbiol.">
        <title>Phylogeography and host specificity of Pasteurellaceae pathogenic to sea-farmed fish in the north-east Atlantic.</title>
        <authorList>
            <person name="Gulla S."/>
            <person name="Colquhoun D.J."/>
            <person name="Olsen A.B."/>
            <person name="Spilsberg B."/>
            <person name="Lagesen K."/>
            <person name="Aakesson C.P."/>
            <person name="Strom S."/>
            <person name="Manji F."/>
            <person name="Birkbeck T.H."/>
            <person name="Nilsen H.K."/>
        </authorList>
    </citation>
    <scope>NUCLEOTIDE SEQUENCE [LARGE SCALE GENOMIC DNA]</scope>
    <source>
        <strain evidence="1 5">VIO11850</strain>
    </source>
</reference>
<evidence type="ECO:0008006" key="6">
    <source>
        <dbReference type="Google" id="ProtNLM"/>
    </source>
</evidence>
<dbReference type="EMBL" id="JASAYT010000016">
    <property type="protein sequence ID" value="MDP8174998.1"/>
    <property type="molecule type" value="Genomic_DNA"/>
</dbReference>
<reference evidence="3" key="1">
    <citation type="submission" date="2016-10" db="EMBL/GenBank/DDBJ databases">
        <authorList>
            <person name="de Groot N.N."/>
        </authorList>
    </citation>
    <scope>NUCLEOTIDE SEQUENCE [LARGE SCALE GENOMIC DNA]</scope>
    <source>
        <strain evidence="3">DSM 24204</strain>
    </source>
</reference>
<reference evidence="4" key="2">
    <citation type="submission" date="2016-10" db="EMBL/GenBank/DDBJ databases">
        <authorList>
            <person name="Varghese N."/>
            <person name="Submissions S."/>
        </authorList>
    </citation>
    <scope>NUCLEOTIDE SEQUENCE [LARGE SCALE GENOMIC DNA]</scope>
    <source>
        <strain evidence="4">DSM 24204</strain>
    </source>
</reference>